<dbReference type="InterPro" id="IPR036915">
    <property type="entry name" value="Cyclin-like_sf"/>
</dbReference>
<evidence type="ECO:0000313" key="10">
    <source>
        <dbReference type="EMBL" id="KAL0273216.1"/>
    </source>
</evidence>
<dbReference type="InterPro" id="IPR027081">
    <property type="entry name" value="CyclinH/Ccl1"/>
</dbReference>
<feature type="domain" description="Cyclin-like" evidence="9">
    <location>
        <begin position="62"/>
        <end position="149"/>
    </location>
</feature>
<evidence type="ECO:0000256" key="5">
    <source>
        <dbReference type="ARBA" id="ARBA00025343"/>
    </source>
</evidence>
<sequence length="296" mass="34689">MYPVSSQKKNWTFSSEEEIESLRRAANKRFLDRFGGDKTEEEKKLFFLTAEEEFIILKGSELILREFCRKFSPPMPKSVIGTSYHYFKRFYINNSVMDYHPKEILVTCVYLACKVEEFNVSILQFVSNIKGDREKAAEIILNNELLLMEQLNFYLTVHNPFRPVEGLIIDIKTRYPQLRDPERLRSGIDEFIDKVYQTDVILLYSPSQIALAAILYAASNAQENLDLYVTDTLFGLDKQYLTLIIEVVRNIRLKVKMIEMPSRDMVKPLEEKLSQCRNQENNPDSEVYKRKRLGHA</sequence>
<gene>
    <name evidence="10" type="ORF">PYX00_005945</name>
</gene>
<evidence type="ECO:0000256" key="2">
    <source>
        <dbReference type="ARBA" id="ARBA00019496"/>
    </source>
</evidence>
<dbReference type="GO" id="GO:0006357">
    <property type="term" value="P:regulation of transcription by RNA polymerase II"/>
    <property type="evidence" value="ECO:0007669"/>
    <property type="project" value="InterPro"/>
</dbReference>
<comment type="subunit">
    <text evidence="6">Associates primarily with CDK7 and MAT1 to form the CAK complex. CAK can further associate with the core-TFIIH to form the TFIIH basal transcription factor.</text>
</comment>
<dbReference type="FunFam" id="1.10.472.10:FF:000088">
    <property type="entry name" value="Cyclin-H"/>
    <property type="match status" value="1"/>
</dbReference>
<dbReference type="InterPro" id="IPR006671">
    <property type="entry name" value="Cyclin_N"/>
</dbReference>
<evidence type="ECO:0000256" key="1">
    <source>
        <dbReference type="ARBA" id="ARBA00008638"/>
    </source>
</evidence>
<comment type="similarity">
    <text evidence="1">Belongs to the cyclin family. Cyclin C subfamily.</text>
</comment>
<comment type="function">
    <text evidence="5">Regulates CDK7, the catalytic subunit of the CDK-activating kinase (CAK) enzymatic complex. CAK activates the cyclin-associated kinases CDK1, CDK2, CDK4 and CDK6 by threonine phosphorylation. CAK complexed to the core-TFIIH basal transcription factor activates RNA polymerase II by serine phosphorylation of the repetitive C-terminal domain (CTD) of its large subunit (POLR2A), allowing its escape from the promoter and elongation of the transcripts. Involved in cell cycle control and in RNA transcription by RNA polymerase II. Its expression and activity are constant throughout the cell cycle.</text>
</comment>
<dbReference type="AlphaFoldDB" id="A0AAW2HU03"/>
<comment type="caution">
    <text evidence="10">The sequence shown here is derived from an EMBL/GenBank/DDBJ whole genome shotgun (WGS) entry which is preliminary data.</text>
</comment>
<dbReference type="GO" id="GO:0016538">
    <property type="term" value="F:cyclin-dependent protein serine/threonine kinase regulator activity"/>
    <property type="evidence" value="ECO:0007669"/>
    <property type="project" value="InterPro"/>
</dbReference>
<evidence type="ECO:0000256" key="6">
    <source>
        <dbReference type="ARBA" id="ARBA00026042"/>
    </source>
</evidence>
<keyword evidence="4" id="KW-0131">Cell cycle</keyword>
<dbReference type="InterPro" id="IPR043198">
    <property type="entry name" value="Cyclin/Ssn8"/>
</dbReference>
<dbReference type="SMART" id="SM00385">
    <property type="entry name" value="CYCLIN"/>
    <property type="match status" value="1"/>
</dbReference>
<dbReference type="Gene3D" id="1.10.472.10">
    <property type="entry name" value="Cyclin-like"/>
    <property type="match status" value="2"/>
</dbReference>
<proteinExistence type="inferred from homology"/>
<feature type="region of interest" description="Disordered" evidence="8">
    <location>
        <begin position="274"/>
        <end position="296"/>
    </location>
</feature>
<dbReference type="SUPFAM" id="SSF47954">
    <property type="entry name" value="Cyclin-like"/>
    <property type="match status" value="2"/>
</dbReference>
<dbReference type="Pfam" id="PF00134">
    <property type="entry name" value="Cyclin_N"/>
    <property type="match status" value="1"/>
</dbReference>
<dbReference type="InterPro" id="IPR031658">
    <property type="entry name" value="Cyclin_C_2"/>
</dbReference>
<evidence type="ECO:0000259" key="9">
    <source>
        <dbReference type="SMART" id="SM00385"/>
    </source>
</evidence>
<feature type="compositionally biased region" description="Polar residues" evidence="8">
    <location>
        <begin position="275"/>
        <end position="284"/>
    </location>
</feature>
<dbReference type="CDD" id="cd20524">
    <property type="entry name" value="CYCLIN_CCNH_rpt1"/>
    <property type="match status" value="1"/>
</dbReference>
<dbReference type="InterPro" id="IPR013763">
    <property type="entry name" value="Cyclin-like_dom"/>
</dbReference>
<evidence type="ECO:0000256" key="8">
    <source>
        <dbReference type="SAM" id="MobiDB-lite"/>
    </source>
</evidence>
<dbReference type="GO" id="GO:0070985">
    <property type="term" value="C:transcription factor TFIIK complex"/>
    <property type="evidence" value="ECO:0007669"/>
    <property type="project" value="InterPro"/>
</dbReference>
<dbReference type="GO" id="GO:0006351">
    <property type="term" value="P:DNA-templated transcription"/>
    <property type="evidence" value="ECO:0007669"/>
    <property type="project" value="InterPro"/>
</dbReference>
<dbReference type="NCBIfam" id="TIGR00569">
    <property type="entry name" value="ccl1"/>
    <property type="match status" value="1"/>
</dbReference>
<dbReference type="PANTHER" id="PTHR10026">
    <property type="entry name" value="CYCLIN"/>
    <property type="match status" value="1"/>
</dbReference>
<dbReference type="FunFam" id="1.10.472.10:FF:000029">
    <property type="entry name" value="Cyclin h"/>
    <property type="match status" value="1"/>
</dbReference>
<dbReference type="CDD" id="cd20525">
    <property type="entry name" value="CYCLIN_CCNH_rpt2"/>
    <property type="match status" value="1"/>
</dbReference>
<organism evidence="10">
    <name type="scientific">Menopon gallinae</name>
    <name type="common">poultry shaft louse</name>
    <dbReference type="NCBI Taxonomy" id="328185"/>
    <lineage>
        <taxon>Eukaryota</taxon>
        <taxon>Metazoa</taxon>
        <taxon>Ecdysozoa</taxon>
        <taxon>Arthropoda</taxon>
        <taxon>Hexapoda</taxon>
        <taxon>Insecta</taxon>
        <taxon>Pterygota</taxon>
        <taxon>Neoptera</taxon>
        <taxon>Paraneoptera</taxon>
        <taxon>Psocodea</taxon>
        <taxon>Troctomorpha</taxon>
        <taxon>Phthiraptera</taxon>
        <taxon>Amblycera</taxon>
        <taxon>Menoponidae</taxon>
        <taxon>Menopon</taxon>
    </lineage>
</organism>
<name>A0AAW2HU03_9NEOP</name>
<evidence type="ECO:0000256" key="3">
    <source>
        <dbReference type="ARBA" id="ARBA00023127"/>
    </source>
</evidence>
<protein>
    <recommendedName>
        <fullName evidence="2">Cyclin-H</fullName>
    </recommendedName>
</protein>
<dbReference type="EMBL" id="JARGDH010000003">
    <property type="protein sequence ID" value="KAL0273216.1"/>
    <property type="molecule type" value="Genomic_DNA"/>
</dbReference>
<reference evidence="10" key="1">
    <citation type="journal article" date="2024" name="Gigascience">
        <title>Chromosome-level genome of the poultry shaft louse Menopon gallinae provides insight into the host-switching and adaptive evolution of parasitic lice.</title>
        <authorList>
            <person name="Xu Y."/>
            <person name="Ma L."/>
            <person name="Liu S."/>
            <person name="Liang Y."/>
            <person name="Liu Q."/>
            <person name="He Z."/>
            <person name="Tian L."/>
            <person name="Duan Y."/>
            <person name="Cai W."/>
            <person name="Li H."/>
            <person name="Song F."/>
        </authorList>
    </citation>
    <scope>NUCLEOTIDE SEQUENCE</scope>
    <source>
        <strain evidence="10">Cailab_2023a</strain>
    </source>
</reference>
<accession>A0AAW2HU03</accession>
<dbReference type="Pfam" id="PF16899">
    <property type="entry name" value="Cyclin_C_2"/>
    <property type="match status" value="1"/>
</dbReference>
<evidence type="ECO:0000256" key="7">
    <source>
        <dbReference type="RuleBase" id="RU000383"/>
    </source>
</evidence>
<keyword evidence="3 7" id="KW-0195">Cyclin</keyword>
<evidence type="ECO:0000256" key="4">
    <source>
        <dbReference type="ARBA" id="ARBA00023306"/>
    </source>
</evidence>